<gene>
    <name evidence="1" type="ORF">PHYBLDRAFT_172899</name>
</gene>
<dbReference type="RefSeq" id="XP_018287105.1">
    <property type="nucleotide sequence ID" value="XM_018436889.1"/>
</dbReference>
<proteinExistence type="predicted"/>
<accession>A0A162WMH3</accession>
<dbReference type="InParanoid" id="A0A162WMH3"/>
<evidence type="ECO:0000313" key="1">
    <source>
        <dbReference type="EMBL" id="OAD69065.1"/>
    </source>
</evidence>
<organism evidence="1 2">
    <name type="scientific">Phycomyces blakesleeanus (strain ATCC 8743b / DSM 1359 / FGSC 10004 / NBRC 33097 / NRRL 1555)</name>
    <dbReference type="NCBI Taxonomy" id="763407"/>
    <lineage>
        <taxon>Eukaryota</taxon>
        <taxon>Fungi</taxon>
        <taxon>Fungi incertae sedis</taxon>
        <taxon>Mucoromycota</taxon>
        <taxon>Mucoromycotina</taxon>
        <taxon>Mucoromycetes</taxon>
        <taxon>Mucorales</taxon>
        <taxon>Phycomycetaceae</taxon>
        <taxon>Phycomyces</taxon>
    </lineage>
</organism>
<dbReference type="Proteomes" id="UP000077315">
    <property type="component" value="Unassembled WGS sequence"/>
</dbReference>
<sequence>MQVEQPKPESRLRRLFSKRPQSWFASSDLSETMPSNGRYSVDMENIQISQNTSPARAYSLNSLPRGSSRQPATNTKEKTLVEPFDSENQKISSLPTSIPARRTSRFYTQDPAAQAKLDEVLSSDRMILLSKQIRRSFSTGITMTYYFHIIRITEYQNTKVLEYQEYQNIKPQRIHYQVKEKQLVSSETYSQSCLFNCIMACE</sequence>
<dbReference type="VEuPathDB" id="FungiDB:PHYBLDRAFT_172899"/>
<dbReference type="GeneID" id="28997795"/>
<name>A0A162WMH3_PHYB8</name>
<dbReference type="OrthoDB" id="2275573at2759"/>
<dbReference type="EMBL" id="KV440993">
    <property type="protein sequence ID" value="OAD69065.1"/>
    <property type="molecule type" value="Genomic_DNA"/>
</dbReference>
<evidence type="ECO:0000313" key="2">
    <source>
        <dbReference type="Proteomes" id="UP000077315"/>
    </source>
</evidence>
<keyword evidence="2" id="KW-1185">Reference proteome</keyword>
<protein>
    <submittedName>
        <fullName evidence="1">Uncharacterized protein</fullName>
    </submittedName>
</protein>
<reference evidence="2" key="1">
    <citation type="submission" date="2015-06" db="EMBL/GenBank/DDBJ databases">
        <title>Expansion of signal transduction pathways in fungi by whole-genome duplication.</title>
        <authorList>
            <consortium name="DOE Joint Genome Institute"/>
            <person name="Corrochano L.M."/>
            <person name="Kuo A."/>
            <person name="Marcet-Houben M."/>
            <person name="Polaino S."/>
            <person name="Salamov A."/>
            <person name="Villalobos J.M."/>
            <person name="Alvarez M.I."/>
            <person name="Avalos J."/>
            <person name="Benito E.P."/>
            <person name="Benoit I."/>
            <person name="Burger G."/>
            <person name="Camino L.P."/>
            <person name="Canovas D."/>
            <person name="Cerda-Olmedo E."/>
            <person name="Cheng J.-F."/>
            <person name="Dominguez A."/>
            <person name="Elias M."/>
            <person name="Eslava A.P."/>
            <person name="Glaser F."/>
            <person name="Grimwood J."/>
            <person name="Gutierrez G."/>
            <person name="Heitman J."/>
            <person name="Henrissat B."/>
            <person name="Iturriaga E.A."/>
            <person name="Lang B.F."/>
            <person name="Lavin J.L."/>
            <person name="Lee S."/>
            <person name="Li W."/>
            <person name="Lindquist E."/>
            <person name="Lopez-Garcia S."/>
            <person name="Luque E.M."/>
            <person name="Marcos A.T."/>
            <person name="Martin J."/>
            <person name="McCluskey K."/>
            <person name="Medina H.R."/>
            <person name="Miralles-Duran A."/>
            <person name="Miyazaki A."/>
            <person name="Munoz-Torres E."/>
            <person name="Oguiza J.A."/>
            <person name="Ohm R."/>
            <person name="Olmedo M."/>
            <person name="Orejas M."/>
            <person name="Ortiz-Castellanos L."/>
            <person name="Pisabarro A.G."/>
            <person name="Rodriguez-Romero J."/>
            <person name="Ruiz-Herrera J."/>
            <person name="Ruiz-Vazquez R."/>
            <person name="Sanz C."/>
            <person name="Schackwitz W."/>
            <person name="Schmutz J."/>
            <person name="Shahriari M."/>
            <person name="Shelest E."/>
            <person name="Silva-Franco F."/>
            <person name="Soanes D."/>
            <person name="Syed K."/>
            <person name="Tagua V.G."/>
            <person name="Talbot N.J."/>
            <person name="Thon M."/>
            <person name="De vries R.P."/>
            <person name="Wiebenga A."/>
            <person name="Yadav J.S."/>
            <person name="Braun E.L."/>
            <person name="Baker S."/>
            <person name="Garre V."/>
            <person name="Horwitz B."/>
            <person name="Torres-Martinez S."/>
            <person name="Idnurm A."/>
            <person name="Herrera-Estrella A."/>
            <person name="Gabaldon T."/>
            <person name="Grigoriev I.V."/>
        </authorList>
    </citation>
    <scope>NUCLEOTIDE SEQUENCE [LARGE SCALE GENOMIC DNA]</scope>
    <source>
        <strain evidence="2">NRRL 1555(-)</strain>
    </source>
</reference>
<dbReference type="AlphaFoldDB" id="A0A162WMH3"/>